<dbReference type="OrthoDB" id="8854729at2"/>
<keyword evidence="2" id="KW-1185">Reference proteome</keyword>
<dbReference type="KEGG" id="rdp:RD2015_1547"/>
<protein>
    <submittedName>
        <fullName evidence="1">Uncharacterized protein</fullName>
    </submittedName>
</protein>
<dbReference type="EMBL" id="CP013729">
    <property type="protein sequence ID" value="ALV06032.1"/>
    <property type="molecule type" value="Genomic_DNA"/>
</dbReference>
<dbReference type="AlphaFoldDB" id="A0A0U3NC13"/>
<accession>A0A0U3NC13</accession>
<dbReference type="Proteomes" id="UP000060699">
    <property type="component" value="Chromosome"/>
</dbReference>
<evidence type="ECO:0000313" key="2">
    <source>
        <dbReference type="Proteomes" id="UP000060699"/>
    </source>
</evidence>
<name>A0A0U3NC13_9BURK</name>
<reference evidence="1 2" key="1">
    <citation type="submission" date="2015-12" db="EMBL/GenBank/DDBJ databases">
        <title>Complete genome of Roseateles depolymerans KCTC 42856.</title>
        <authorList>
            <person name="Kim K.M."/>
        </authorList>
    </citation>
    <scope>NUCLEOTIDE SEQUENCE [LARGE SCALE GENOMIC DNA]</scope>
    <source>
        <strain evidence="1 2">KCTC 42856</strain>
    </source>
</reference>
<organism evidence="1 2">
    <name type="scientific">Roseateles depolymerans</name>
    <dbReference type="NCBI Taxonomy" id="76731"/>
    <lineage>
        <taxon>Bacteria</taxon>
        <taxon>Pseudomonadati</taxon>
        <taxon>Pseudomonadota</taxon>
        <taxon>Betaproteobacteria</taxon>
        <taxon>Burkholderiales</taxon>
        <taxon>Sphaerotilaceae</taxon>
        <taxon>Roseateles</taxon>
    </lineage>
</organism>
<evidence type="ECO:0000313" key="1">
    <source>
        <dbReference type="EMBL" id="ALV06032.1"/>
    </source>
</evidence>
<gene>
    <name evidence="1" type="ORF">RD2015_1547</name>
</gene>
<dbReference type="RefSeq" id="WP_116001877.1">
    <property type="nucleotide sequence ID" value="NZ_CP013729.1"/>
</dbReference>
<proteinExistence type="predicted"/>
<sequence length="146" mass="16550">MNPLDLWTLVDDLPTRTPFDKEKIEQALRIVLIQDEELTNEYFTALKGGPVSLAREVDIEAVSLRVSVKEPTEKWLLNLTVAGKCVARSDVLARYPRLEVTNAPRGRSPNEETSYSRKELWGKLSFGFAQRNPDCLSSVLFTGPKW</sequence>